<dbReference type="GO" id="GO:0005634">
    <property type="term" value="C:nucleus"/>
    <property type="evidence" value="ECO:0007669"/>
    <property type="project" value="TreeGrafter"/>
</dbReference>
<dbReference type="OrthoDB" id="10257567at2759"/>
<dbReference type="InterPro" id="IPR057476">
    <property type="entry name" value="Cux_N"/>
</dbReference>
<dbReference type="GO" id="GO:0000981">
    <property type="term" value="F:DNA-binding transcription factor activity, RNA polymerase II-specific"/>
    <property type="evidence" value="ECO:0007669"/>
    <property type="project" value="TreeGrafter"/>
</dbReference>
<evidence type="ECO:0000256" key="1">
    <source>
        <dbReference type="ARBA" id="ARBA00023054"/>
    </source>
</evidence>
<reference evidence="3" key="1">
    <citation type="submission" date="2020-04" db="EMBL/GenBank/DDBJ databases">
        <authorList>
            <person name="Alioto T."/>
            <person name="Alioto T."/>
            <person name="Gomez Garrido J."/>
        </authorList>
    </citation>
    <scope>NUCLEOTIDE SEQUENCE</scope>
    <source>
        <strain evidence="3">A484AB</strain>
    </source>
</reference>
<dbReference type="PANTHER" id="PTHR14043:SF2">
    <property type="entry name" value="HOMEOBOX PROTEIN CUT"/>
    <property type="match status" value="1"/>
</dbReference>
<dbReference type="Proteomes" id="UP001152795">
    <property type="component" value="Unassembled WGS sequence"/>
</dbReference>
<gene>
    <name evidence="3" type="ORF">PACLA_8A022428</name>
</gene>
<sequence length="78" mass="8850">MATATSTSISSTREFWKNFDLISLQKSLDGEATELANRQDESDTSRKRLVELSKEFKKSTPDNVRKQVAPLLKNFQGE</sequence>
<dbReference type="Pfam" id="PF25398">
    <property type="entry name" value="CUX1_N"/>
    <property type="match status" value="1"/>
</dbReference>
<dbReference type="EMBL" id="CACRXK020035643">
    <property type="protein sequence ID" value="CAB4044633.1"/>
    <property type="molecule type" value="Genomic_DNA"/>
</dbReference>
<dbReference type="AlphaFoldDB" id="A0A7D9MB16"/>
<evidence type="ECO:0000313" key="4">
    <source>
        <dbReference type="Proteomes" id="UP001152795"/>
    </source>
</evidence>
<name>A0A7D9MB16_PARCT</name>
<organism evidence="3 4">
    <name type="scientific">Paramuricea clavata</name>
    <name type="common">Red gorgonian</name>
    <name type="synonym">Violescent sea-whip</name>
    <dbReference type="NCBI Taxonomy" id="317549"/>
    <lineage>
        <taxon>Eukaryota</taxon>
        <taxon>Metazoa</taxon>
        <taxon>Cnidaria</taxon>
        <taxon>Anthozoa</taxon>
        <taxon>Octocorallia</taxon>
        <taxon>Malacalcyonacea</taxon>
        <taxon>Plexauridae</taxon>
        <taxon>Paramuricea</taxon>
    </lineage>
</organism>
<feature type="non-terminal residue" evidence="3">
    <location>
        <position position="78"/>
    </location>
</feature>
<proteinExistence type="predicted"/>
<dbReference type="PANTHER" id="PTHR14043">
    <property type="entry name" value="CCAAT DISPLACEMENT PROTEIN-RELATED"/>
    <property type="match status" value="1"/>
</dbReference>
<protein>
    <recommendedName>
        <fullName evidence="2">Cux N-terminal domain-containing protein</fullName>
    </recommendedName>
</protein>
<accession>A0A7D9MB16</accession>
<evidence type="ECO:0000313" key="3">
    <source>
        <dbReference type="EMBL" id="CAB4044633.1"/>
    </source>
</evidence>
<keyword evidence="1" id="KW-0175">Coiled coil</keyword>
<keyword evidence="4" id="KW-1185">Reference proteome</keyword>
<dbReference type="GO" id="GO:0000977">
    <property type="term" value="F:RNA polymerase II transcription regulatory region sequence-specific DNA binding"/>
    <property type="evidence" value="ECO:0007669"/>
    <property type="project" value="TreeGrafter"/>
</dbReference>
<evidence type="ECO:0000259" key="2">
    <source>
        <dbReference type="Pfam" id="PF25398"/>
    </source>
</evidence>
<comment type="caution">
    <text evidence="3">The sequence shown here is derived from an EMBL/GenBank/DDBJ whole genome shotgun (WGS) entry which is preliminary data.</text>
</comment>
<feature type="domain" description="Cux N-terminal" evidence="2">
    <location>
        <begin position="5"/>
        <end position="78"/>
    </location>
</feature>